<evidence type="ECO:0000313" key="2">
    <source>
        <dbReference type="Proteomes" id="UP001569428"/>
    </source>
</evidence>
<evidence type="ECO:0000313" key="1">
    <source>
        <dbReference type="EMBL" id="MFA0814058.1"/>
    </source>
</evidence>
<name>A0ABV4P6S0_9GAMM</name>
<keyword evidence="2" id="KW-1185">Reference proteome</keyword>
<feature type="non-terminal residue" evidence="1">
    <location>
        <position position="1"/>
    </location>
</feature>
<dbReference type="Proteomes" id="UP001569428">
    <property type="component" value="Unassembled WGS sequence"/>
</dbReference>
<protein>
    <submittedName>
        <fullName evidence="1">Uncharacterized protein</fullName>
    </submittedName>
</protein>
<accession>A0ABV4P6S0</accession>
<reference evidence="1 2" key="1">
    <citation type="submission" date="2024-08" db="EMBL/GenBank/DDBJ databases">
        <authorList>
            <person name="Ishaq N."/>
        </authorList>
    </citation>
    <scope>NUCLEOTIDE SEQUENCE [LARGE SCALE GENOMIC DNA]</scope>
    <source>
        <strain evidence="1 2">DSM 18651</strain>
    </source>
</reference>
<organism evidence="1 2">
    <name type="scientific">Microbulbifer epialgicus</name>
    <dbReference type="NCBI Taxonomy" id="393907"/>
    <lineage>
        <taxon>Bacteria</taxon>
        <taxon>Pseudomonadati</taxon>
        <taxon>Pseudomonadota</taxon>
        <taxon>Gammaproteobacteria</taxon>
        <taxon>Cellvibrionales</taxon>
        <taxon>Microbulbiferaceae</taxon>
        <taxon>Microbulbifer</taxon>
    </lineage>
</organism>
<dbReference type="EMBL" id="JBGMEK010000220">
    <property type="protein sequence ID" value="MFA0814058.1"/>
    <property type="molecule type" value="Genomic_DNA"/>
</dbReference>
<sequence length="456" mass="49749">ERAQIRSMRNTFMEDFSDPNWQDSWTVTDSAPSYFSTDGISSVGPGDVILGDETNNSFWRLYHRDRISFDPSKLYRFEARLYLNATGDMDRRLYLGVAGFDSSGNLCNATGDNNIGNHFYLAASAVTPAAKPGWWTYVGYFKGNAAGDGVYSSALGANHIGSPAQLQKNVRSFSPLILANYDTGKIGRTRCDYLKIDVIEVQDGRNLPVIHSSATSITNGGAPLTAQDNGSTAKISVAAHTVQFDFGTRSYNAGSITGLAFSRKYYVYCDDPGYTGGGVTYYATTTYPNLAAGTHRRNIGTITTPANGGGGTIPIDPWCVDYDTLLPDGRYLRDLIPGDLVECIDVHTGERGKFPLRAMGCGEEACYSLRTPEGAEIWQSKSTPMDLPDGSIARTPHMLGKPVYVLSHGVATLSTVIELHELGPRRVLKPDFGNRMFFAGRKPELTIATHNTRHKP</sequence>
<comment type="caution">
    <text evidence="1">The sequence shown here is derived from an EMBL/GenBank/DDBJ whole genome shotgun (WGS) entry which is preliminary data.</text>
</comment>
<gene>
    <name evidence="1" type="ORF">ACCI49_24640</name>
</gene>
<proteinExistence type="predicted"/>